<reference evidence="2" key="1">
    <citation type="submission" date="2021-07" db="EMBL/GenBank/DDBJ databases">
        <authorList>
            <person name="Durling M."/>
        </authorList>
    </citation>
    <scope>NUCLEOTIDE SEQUENCE</scope>
</reference>
<accession>A0A9N9PSU0</accession>
<sequence>MHSSCTSYQFQKLPFSPRHSRTKRSGFPSITPQISEAVITFFLYNFLDDAAQELAVRLKTSKDESAADGSPKKEDSHTPSHSKSGTERAMPLFNVPHARNPNFVGRSAAISKLFAMWKPGNRRRVSTVDLGGIGDDELAVDGLQYHNNPESLVIVNPGKSFDAILQPGEDEPQVDEKRSFPWTVIIRIRSSQSGQQPAGPHGLPRSAVEFAEVARLMTYPLRAIVQVARLITSAGNDDIPNQWRSHETHLLGKLDRFRIQFTVYVFRGWMGDG</sequence>
<feature type="compositionally biased region" description="Basic and acidic residues" evidence="1">
    <location>
        <begin position="62"/>
        <end position="78"/>
    </location>
</feature>
<evidence type="ECO:0000256" key="1">
    <source>
        <dbReference type="SAM" id="MobiDB-lite"/>
    </source>
</evidence>
<comment type="caution">
    <text evidence="2">The sequence shown here is derived from an EMBL/GenBank/DDBJ whole genome shotgun (WGS) entry which is preliminary data.</text>
</comment>
<gene>
    <name evidence="2" type="ORF">HYALB_00003666</name>
</gene>
<dbReference type="AlphaFoldDB" id="A0A9N9PSU0"/>
<dbReference type="Proteomes" id="UP000701801">
    <property type="component" value="Unassembled WGS sequence"/>
</dbReference>
<dbReference type="OrthoDB" id="5986190at2759"/>
<evidence type="ECO:0000313" key="3">
    <source>
        <dbReference type="Proteomes" id="UP000701801"/>
    </source>
</evidence>
<organism evidence="2 3">
    <name type="scientific">Hymenoscyphus albidus</name>
    <dbReference type="NCBI Taxonomy" id="595503"/>
    <lineage>
        <taxon>Eukaryota</taxon>
        <taxon>Fungi</taxon>
        <taxon>Dikarya</taxon>
        <taxon>Ascomycota</taxon>
        <taxon>Pezizomycotina</taxon>
        <taxon>Leotiomycetes</taxon>
        <taxon>Helotiales</taxon>
        <taxon>Helotiaceae</taxon>
        <taxon>Hymenoscyphus</taxon>
    </lineage>
</organism>
<keyword evidence="3" id="KW-1185">Reference proteome</keyword>
<proteinExistence type="predicted"/>
<protein>
    <submittedName>
        <fullName evidence="2">Uncharacterized protein</fullName>
    </submittedName>
</protein>
<feature type="region of interest" description="Disordered" evidence="1">
    <location>
        <begin position="62"/>
        <end position="88"/>
    </location>
</feature>
<name>A0A9N9PSU0_9HELO</name>
<evidence type="ECO:0000313" key="2">
    <source>
        <dbReference type="EMBL" id="CAG8973888.1"/>
    </source>
</evidence>
<dbReference type="EMBL" id="CAJVRM010000083">
    <property type="protein sequence ID" value="CAG8973888.1"/>
    <property type="molecule type" value="Genomic_DNA"/>
</dbReference>